<organism evidence="1 2">
    <name type="scientific">Aequorivita xiaoshiensis</name>
    <dbReference type="NCBI Taxonomy" id="2874476"/>
    <lineage>
        <taxon>Bacteria</taxon>
        <taxon>Pseudomonadati</taxon>
        <taxon>Bacteroidota</taxon>
        <taxon>Flavobacteriia</taxon>
        <taxon>Flavobacteriales</taxon>
        <taxon>Flavobacteriaceae</taxon>
        <taxon>Aequorivita</taxon>
    </lineage>
</organism>
<reference evidence="1" key="1">
    <citation type="submission" date="2021-09" db="EMBL/GenBank/DDBJ databases">
        <title>Genome of Aequorivita sp. strain F64183.</title>
        <authorList>
            <person name="Wang Y."/>
        </authorList>
    </citation>
    <scope>NUCLEOTIDE SEQUENCE</scope>
    <source>
        <strain evidence="1">F64183</strain>
    </source>
</reference>
<gene>
    <name evidence="1" type="ORF">K8344_00170</name>
</gene>
<proteinExistence type="predicted"/>
<sequence length="77" mass="8372">MTPNPTSAQFTVNYIATNANSAYLMVVNQNTGDTNNYIIDTENDSRVIDLSGLASGLYSIILICDGDIQNSKNLLKQ</sequence>
<dbReference type="EMBL" id="JAIRBB010000001">
    <property type="protein sequence ID" value="MCG2429522.1"/>
    <property type="molecule type" value="Genomic_DNA"/>
</dbReference>
<protein>
    <recommendedName>
        <fullName evidence="3">Secretion system C-terminal sorting domain-containing protein</fullName>
    </recommendedName>
</protein>
<evidence type="ECO:0000313" key="1">
    <source>
        <dbReference type="EMBL" id="MCG2429522.1"/>
    </source>
</evidence>
<accession>A0A9X1U4V1</accession>
<dbReference type="Proteomes" id="UP001139462">
    <property type="component" value="Unassembled WGS sequence"/>
</dbReference>
<keyword evidence="2" id="KW-1185">Reference proteome</keyword>
<evidence type="ECO:0008006" key="3">
    <source>
        <dbReference type="Google" id="ProtNLM"/>
    </source>
</evidence>
<dbReference type="AlphaFoldDB" id="A0A9X1U4V1"/>
<name>A0A9X1U4V1_9FLAO</name>
<dbReference type="RefSeq" id="WP_237606232.1">
    <property type="nucleotide sequence ID" value="NZ_JAIRBB010000001.1"/>
</dbReference>
<evidence type="ECO:0000313" key="2">
    <source>
        <dbReference type="Proteomes" id="UP001139462"/>
    </source>
</evidence>
<comment type="caution">
    <text evidence="1">The sequence shown here is derived from an EMBL/GenBank/DDBJ whole genome shotgun (WGS) entry which is preliminary data.</text>
</comment>